<dbReference type="AlphaFoldDB" id="A0A930YH85"/>
<proteinExistence type="predicted"/>
<evidence type="ECO:0000313" key="3">
    <source>
        <dbReference type="Proteomes" id="UP000660668"/>
    </source>
</evidence>
<keyword evidence="3" id="KW-1185">Reference proteome</keyword>
<keyword evidence="1" id="KW-0732">Signal</keyword>
<protein>
    <submittedName>
        <fullName evidence="2">Uncharacterized protein</fullName>
    </submittedName>
</protein>
<gene>
    <name evidence="2" type="ORF">ISU10_03475</name>
</gene>
<organism evidence="2 3">
    <name type="scientific">Nocardioides agariphilus</name>
    <dbReference type="NCBI Taxonomy" id="433664"/>
    <lineage>
        <taxon>Bacteria</taxon>
        <taxon>Bacillati</taxon>
        <taxon>Actinomycetota</taxon>
        <taxon>Actinomycetes</taxon>
        <taxon>Propionibacteriales</taxon>
        <taxon>Nocardioidaceae</taxon>
        <taxon>Nocardioides</taxon>
    </lineage>
</organism>
<dbReference type="EMBL" id="JADKPO010000003">
    <property type="protein sequence ID" value="MBF4766827.1"/>
    <property type="molecule type" value="Genomic_DNA"/>
</dbReference>
<dbReference type="InterPro" id="IPR006311">
    <property type="entry name" value="TAT_signal"/>
</dbReference>
<sequence length="152" mass="16314">MTTTVRRTIARLAVAVAAATVGATTLLSAPTANAAFVGPDTVTKKTYVDLTPAEHQNIYTSVSDLAFNTADGICKDQVIPQAGFQMSLTMEFACPTLVERCARKVNPRNEIAGIVFNPDNTYVCTSYQATQMTTAQLIAFLMMLNNNITSTP</sequence>
<feature type="signal peptide" evidence="1">
    <location>
        <begin position="1"/>
        <end position="34"/>
    </location>
</feature>
<dbReference type="RefSeq" id="WP_194694974.1">
    <property type="nucleotide sequence ID" value="NZ_JADKPO010000003.1"/>
</dbReference>
<dbReference type="PROSITE" id="PS51318">
    <property type="entry name" value="TAT"/>
    <property type="match status" value="1"/>
</dbReference>
<accession>A0A930YH85</accession>
<comment type="caution">
    <text evidence="2">The sequence shown here is derived from an EMBL/GenBank/DDBJ whole genome shotgun (WGS) entry which is preliminary data.</text>
</comment>
<dbReference type="Proteomes" id="UP000660668">
    <property type="component" value="Unassembled WGS sequence"/>
</dbReference>
<evidence type="ECO:0000256" key="1">
    <source>
        <dbReference type="SAM" id="SignalP"/>
    </source>
</evidence>
<reference evidence="2" key="1">
    <citation type="submission" date="2020-11" db="EMBL/GenBank/DDBJ databases">
        <title>Nocardioides cynanchi sp. nov., isolated from soil of rhizosphere of Cynanchum wilfordii.</title>
        <authorList>
            <person name="Lee J.-S."/>
            <person name="Suh M.K."/>
            <person name="Kim J.-S."/>
        </authorList>
    </citation>
    <scope>NUCLEOTIDE SEQUENCE</scope>
    <source>
        <strain evidence="2">KCTC 19276</strain>
    </source>
</reference>
<feature type="chain" id="PRO_5038105746" evidence="1">
    <location>
        <begin position="35"/>
        <end position="152"/>
    </location>
</feature>
<evidence type="ECO:0000313" key="2">
    <source>
        <dbReference type="EMBL" id="MBF4766827.1"/>
    </source>
</evidence>
<name>A0A930YH85_9ACTN</name>